<reference evidence="2" key="1">
    <citation type="submission" date="2020-02" db="EMBL/GenBank/DDBJ databases">
        <authorList>
            <person name="Meier V. D."/>
        </authorList>
    </citation>
    <scope>NUCLEOTIDE SEQUENCE</scope>
    <source>
        <strain evidence="2">AVDCRST_MAG41</strain>
    </source>
</reference>
<dbReference type="AlphaFoldDB" id="A0A6J4ITL7"/>
<name>A0A6J4ITL7_9ACTN</name>
<feature type="compositionally biased region" description="Low complexity" evidence="1">
    <location>
        <begin position="125"/>
        <end position="141"/>
    </location>
</feature>
<evidence type="ECO:0000313" key="2">
    <source>
        <dbReference type="EMBL" id="CAA9259762.1"/>
    </source>
</evidence>
<feature type="compositionally biased region" description="Basic and acidic residues" evidence="1">
    <location>
        <begin position="275"/>
        <end position="288"/>
    </location>
</feature>
<sequence length="348" mass="38410">ARRPPDLPGGRGGRPAPRQGGPGPVPGRRAGAGGQPLADPAAARRRGERGPLGPDQDRVARPRREEEPDRPAQRPLRRLHRPVHRERLRDGLRVLLRPAPQGLREPDHRLRQHRPDHRLPRPARRPAAAEGAEPGRPVGLGVRHRRELRLLRRRRGQRQRPGPGRALPRAAGGEGVVRHQARQPGPAGLRPGRPDPGPVLADAGPGGPAAGHPHRPDRRPDRRHRRLRRRRLRGARQLQPGRDVRGLAVRLGRAAVHTGRRHRRRGQAPAGRRGHLPDPQRRPARDQPRLAPEGRGPDLATRRAGAEALRHRRGQRALPRGVQAGVGAAADRTDRRAPAVLPDQVRVL</sequence>
<feature type="non-terminal residue" evidence="2">
    <location>
        <position position="1"/>
    </location>
</feature>
<gene>
    <name evidence="2" type="ORF">AVDCRST_MAG41-2315</name>
</gene>
<evidence type="ECO:0000256" key="1">
    <source>
        <dbReference type="SAM" id="MobiDB-lite"/>
    </source>
</evidence>
<dbReference type="GO" id="GO:0016829">
    <property type="term" value="F:lyase activity"/>
    <property type="evidence" value="ECO:0007669"/>
    <property type="project" value="UniProtKB-KW"/>
</dbReference>
<feature type="non-terminal residue" evidence="2">
    <location>
        <position position="348"/>
    </location>
</feature>
<feature type="compositionally biased region" description="Basic residues" evidence="1">
    <location>
        <begin position="110"/>
        <end position="124"/>
    </location>
</feature>
<feature type="compositionally biased region" description="Basic residues" evidence="1">
    <location>
        <begin position="212"/>
        <end position="234"/>
    </location>
</feature>
<accession>A0A6J4ITL7</accession>
<feature type="compositionally biased region" description="Basic and acidic residues" evidence="1">
    <location>
        <begin position="300"/>
        <end position="309"/>
    </location>
</feature>
<feature type="compositionally biased region" description="Basic residues" evidence="1">
    <location>
        <begin position="75"/>
        <end position="84"/>
    </location>
</feature>
<protein>
    <submittedName>
        <fullName evidence="2">Spore photoproduct lyase</fullName>
        <ecNumber evidence="2">4.1.99.14</ecNumber>
    </submittedName>
</protein>
<feature type="compositionally biased region" description="Basic and acidic residues" evidence="1">
    <location>
        <begin position="55"/>
        <end position="72"/>
    </location>
</feature>
<feature type="region of interest" description="Disordered" evidence="1">
    <location>
        <begin position="1"/>
        <end position="335"/>
    </location>
</feature>
<organism evidence="2">
    <name type="scientific">uncultured Mycobacteriales bacterium</name>
    <dbReference type="NCBI Taxonomy" id="581187"/>
    <lineage>
        <taxon>Bacteria</taxon>
        <taxon>Bacillati</taxon>
        <taxon>Actinomycetota</taxon>
        <taxon>Actinomycetes</taxon>
        <taxon>Mycobacteriales</taxon>
        <taxon>environmental samples</taxon>
    </lineage>
</organism>
<dbReference type="EC" id="4.1.99.14" evidence="2"/>
<feature type="compositionally biased region" description="Basic residues" evidence="1">
    <location>
        <begin position="142"/>
        <end position="158"/>
    </location>
</feature>
<keyword evidence="2" id="KW-0456">Lyase</keyword>
<dbReference type="EMBL" id="CADCTP010000214">
    <property type="protein sequence ID" value="CAA9259762.1"/>
    <property type="molecule type" value="Genomic_DNA"/>
</dbReference>
<proteinExistence type="predicted"/>
<feature type="compositionally biased region" description="Low complexity" evidence="1">
    <location>
        <begin position="159"/>
        <end position="171"/>
    </location>
</feature>